<dbReference type="InterPro" id="IPR013087">
    <property type="entry name" value="Znf_C2H2_type"/>
</dbReference>
<dbReference type="AlphaFoldDB" id="A0A7S0HY54"/>
<evidence type="ECO:0000256" key="1">
    <source>
        <dbReference type="PROSITE-ProRule" id="PRU00042"/>
    </source>
</evidence>
<dbReference type="PROSITE" id="PS00028">
    <property type="entry name" value="ZINC_FINGER_C2H2_1"/>
    <property type="match status" value="1"/>
</dbReference>
<organism evidence="3">
    <name type="scientific">Phaeocystis antarctica</name>
    <dbReference type="NCBI Taxonomy" id="33657"/>
    <lineage>
        <taxon>Eukaryota</taxon>
        <taxon>Haptista</taxon>
        <taxon>Haptophyta</taxon>
        <taxon>Prymnesiophyceae</taxon>
        <taxon>Phaeocystales</taxon>
        <taxon>Phaeocystaceae</taxon>
        <taxon>Phaeocystis</taxon>
    </lineage>
</organism>
<feature type="domain" description="C2H2-type" evidence="2">
    <location>
        <begin position="11"/>
        <end position="37"/>
    </location>
</feature>
<keyword evidence="1" id="KW-0863">Zinc-finger</keyword>
<reference evidence="3" key="1">
    <citation type="submission" date="2021-01" db="EMBL/GenBank/DDBJ databases">
        <authorList>
            <person name="Corre E."/>
            <person name="Pelletier E."/>
            <person name="Niang G."/>
            <person name="Scheremetjew M."/>
            <person name="Finn R."/>
            <person name="Kale V."/>
            <person name="Holt S."/>
            <person name="Cochrane G."/>
            <person name="Meng A."/>
            <person name="Brown T."/>
            <person name="Cohen L."/>
        </authorList>
    </citation>
    <scope>NUCLEOTIDE SEQUENCE</scope>
    <source>
        <strain evidence="3">CCMP1374</strain>
    </source>
</reference>
<proteinExistence type="predicted"/>
<dbReference type="GO" id="GO:0008270">
    <property type="term" value="F:zinc ion binding"/>
    <property type="evidence" value="ECO:0007669"/>
    <property type="project" value="UniProtKB-KW"/>
</dbReference>
<keyword evidence="1" id="KW-0862">Zinc</keyword>
<accession>A0A7S0HY54</accession>
<dbReference type="EMBL" id="HBEP01031996">
    <property type="protein sequence ID" value="CAD8505480.1"/>
    <property type="molecule type" value="Transcribed_RNA"/>
</dbReference>
<dbReference type="Gene3D" id="3.30.160.60">
    <property type="entry name" value="Classic Zinc Finger"/>
    <property type="match status" value="1"/>
</dbReference>
<protein>
    <recommendedName>
        <fullName evidence="2">C2H2-type domain-containing protein</fullName>
    </recommendedName>
</protein>
<evidence type="ECO:0000259" key="2">
    <source>
        <dbReference type="PROSITE" id="PS50157"/>
    </source>
</evidence>
<gene>
    <name evidence="3" type="ORF">PANT1444_LOCUS18071</name>
</gene>
<keyword evidence="1" id="KW-0479">Metal-binding</keyword>
<name>A0A7S0HY54_9EUKA</name>
<sequence>MATTVAPITRFRCAYPGCEKRYSSTDGVRKHAKKSHSSWIKSIDALLEGGGRQAMLEGAGLSKPSTYSIRESGDSMELDEANEPTPLTTTVKRLSSTGDVLLEQVPDADQVQDADGRDSHWPWAIPGVIPAEDAFHGSDGGLSCVTLEAESHGSDPALSHADPSWFAQQGLRVSRVSSFHEMQTECDEFFGVR</sequence>
<evidence type="ECO:0000313" key="3">
    <source>
        <dbReference type="EMBL" id="CAD8505480.1"/>
    </source>
</evidence>
<dbReference type="PROSITE" id="PS50157">
    <property type="entry name" value="ZINC_FINGER_C2H2_2"/>
    <property type="match status" value="1"/>
</dbReference>